<comment type="caution">
    <text evidence="1">The sequence shown here is derived from an EMBL/GenBank/DDBJ whole genome shotgun (WGS) entry which is preliminary data.</text>
</comment>
<proteinExistence type="predicted"/>
<dbReference type="EMBL" id="JAUFQU010000001">
    <property type="protein sequence ID" value="MDN3707945.1"/>
    <property type="molecule type" value="Genomic_DNA"/>
</dbReference>
<keyword evidence="2" id="KW-1185">Reference proteome</keyword>
<gene>
    <name evidence="1" type="ORF">QW060_12580</name>
</gene>
<protein>
    <submittedName>
        <fullName evidence="1">Uncharacterized protein</fullName>
    </submittedName>
</protein>
<evidence type="ECO:0000313" key="1">
    <source>
        <dbReference type="EMBL" id="MDN3707945.1"/>
    </source>
</evidence>
<dbReference type="Proteomes" id="UP001242368">
    <property type="component" value="Unassembled WGS sequence"/>
</dbReference>
<accession>A0ABT8CU39</accession>
<evidence type="ECO:0000313" key="2">
    <source>
        <dbReference type="Proteomes" id="UP001242368"/>
    </source>
</evidence>
<sequence length="50" mass="5829">MPFPIFSDLSKYACINPLIKIILQSNYLLLRVLQCDTRTNTAFERQTLPQ</sequence>
<reference evidence="2" key="1">
    <citation type="journal article" date="2019" name="Int. J. Syst. Evol. Microbiol.">
        <title>The Global Catalogue of Microorganisms (GCM) 10K type strain sequencing project: providing services to taxonomists for standard genome sequencing and annotation.</title>
        <authorList>
            <consortium name="The Broad Institute Genomics Platform"/>
            <consortium name="The Broad Institute Genome Sequencing Center for Infectious Disease"/>
            <person name="Wu L."/>
            <person name="Ma J."/>
        </authorList>
    </citation>
    <scope>NUCLEOTIDE SEQUENCE [LARGE SCALE GENOMIC DNA]</scope>
    <source>
        <strain evidence="2">CECT 7184</strain>
    </source>
</reference>
<name>A0ABT8CU39_9FLAO</name>
<organism evidence="1 2">
    <name type="scientific">Paenimyroides ceti</name>
    <dbReference type="NCBI Taxonomy" id="395087"/>
    <lineage>
        <taxon>Bacteria</taxon>
        <taxon>Pseudomonadati</taxon>
        <taxon>Bacteroidota</taxon>
        <taxon>Flavobacteriia</taxon>
        <taxon>Flavobacteriales</taxon>
        <taxon>Flavobacteriaceae</taxon>
        <taxon>Paenimyroides</taxon>
    </lineage>
</organism>
<dbReference type="RefSeq" id="WP_290363863.1">
    <property type="nucleotide sequence ID" value="NZ_JAUFQU010000001.1"/>
</dbReference>